<sequence precursor="true">MRYTKRALGVMAAAAVCLTGTLAGTATAHAAPARPTSLYAPTELVLTIGKGQTTTNAAVQRAVSLRCTPTPGGDHPAPADACAELNAAQGDFAALVDTHSGRICPDLWNPVVLTAEGVWHGQRVSYSHVYPNACRAQDASRYVFAF</sequence>
<keyword evidence="12" id="KW-1185">Reference proteome</keyword>
<dbReference type="eggNOG" id="ENOG50333FU">
    <property type="taxonomic scope" value="Bacteria"/>
</dbReference>
<comment type="function">
    <text evidence="8">Strong inhibitor of bacterial serine proteases such as subtilisin.</text>
</comment>
<dbReference type="PRINTS" id="PR00294">
    <property type="entry name" value="SSBTLNINHBTR"/>
</dbReference>
<dbReference type="PATRIC" id="fig|1003195.11.peg.6484"/>
<dbReference type="AlphaFoldDB" id="F8K0M1"/>
<comment type="similarity">
    <text evidence="2 8 9">Belongs to the protease inhibitor I16 (SSI) family.</text>
</comment>
<evidence type="ECO:0000256" key="6">
    <source>
        <dbReference type="ARBA" id="ARBA00022900"/>
    </source>
</evidence>
<dbReference type="Gene3D" id="3.30.350.10">
    <property type="entry name" value="Subtilisin inhibitor-like"/>
    <property type="match status" value="1"/>
</dbReference>
<dbReference type="InterPro" id="IPR000691">
    <property type="entry name" value="Prot_inh_I16_SSI"/>
</dbReference>
<evidence type="ECO:0000256" key="3">
    <source>
        <dbReference type="ARBA" id="ARBA00011738"/>
    </source>
</evidence>
<dbReference type="HOGENOM" id="CLU_121949_0_0_11"/>
<evidence type="ECO:0000313" key="11">
    <source>
        <dbReference type="EMBL" id="AEW97428.1"/>
    </source>
</evidence>
<comment type="subunit">
    <text evidence="3 8">Homodimer.</text>
</comment>
<keyword evidence="7 8" id="KW-1015">Disulfide bond</keyword>
<accession>F8K0M1</accession>
<feature type="domain" description="Subtilisin inhibitor" evidence="10">
    <location>
        <begin position="40"/>
        <end position="132"/>
    </location>
</feature>
<dbReference type="GO" id="GO:0004867">
    <property type="term" value="F:serine-type endopeptidase inhibitor activity"/>
    <property type="evidence" value="ECO:0007669"/>
    <property type="project" value="UniProtKB-UniRule"/>
</dbReference>
<dbReference type="EMBL" id="CP003219">
    <property type="protein sequence ID" value="AEW97428.1"/>
    <property type="molecule type" value="Genomic_DNA"/>
</dbReference>
<keyword evidence="8" id="KW-0732">Signal</keyword>
<keyword evidence="5 8" id="KW-0646">Protease inhibitor</keyword>
<dbReference type="Proteomes" id="UP000007842">
    <property type="component" value="Chromosome"/>
</dbReference>
<evidence type="ECO:0000256" key="7">
    <source>
        <dbReference type="ARBA" id="ARBA00023157"/>
    </source>
</evidence>
<reference evidence="12" key="1">
    <citation type="submission" date="2011-12" db="EMBL/GenBank/DDBJ databases">
        <title>Complete genome sequence of Streptomyces cattleya strain DSM 46488.</title>
        <authorList>
            <person name="Ou H.-Y."/>
            <person name="Li P."/>
            <person name="Zhao C."/>
            <person name="O'Hagan D."/>
            <person name="Deng Z."/>
        </authorList>
    </citation>
    <scope>NUCLEOTIDE SEQUENCE [LARGE SCALE GENOMIC DNA]</scope>
    <source>
        <strain evidence="12">ATCC 35852 / DSM 46488 / JCM 4925 / NBRC 14057 / NRRL 8057</strain>
    </source>
</reference>
<keyword evidence="6 8" id="KW-0722">Serine protease inhibitor</keyword>
<evidence type="ECO:0000256" key="1">
    <source>
        <dbReference type="ARBA" id="ARBA00004613"/>
    </source>
</evidence>
<feature type="signal peptide" evidence="8">
    <location>
        <begin position="1"/>
        <end position="30"/>
    </location>
</feature>
<dbReference type="SUPFAM" id="SSF55399">
    <property type="entry name" value="Subtilisin inhibitor"/>
    <property type="match status" value="1"/>
</dbReference>
<organism evidence="11 12">
    <name type="scientific">Streptantibioticus cattleyicolor (strain ATCC 35852 / DSM 46488 / JCM 4925 / NBRC 14057 / NRRL 8057)</name>
    <name type="common">Streptomyces cattleya</name>
    <dbReference type="NCBI Taxonomy" id="1003195"/>
    <lineage>
        <taxon>Bacteria</taxon>
        <taxon>Bacillati</taxon>
        <taxon>Actinomycetota</taxon>
        <taxon>Actinomycetes</taxon>
        <taxon>Kitasatosporales</taxon>
        <taxon>Streptomycetaceae</taxon>
        <taxon>Streptantibioticus</taxon>
    </lineage>
</organism>
<dbReference type="GO" id="GO:0005576">
    <property type="term" value="C:extracellular region"/>
    <property type="evidence" value="ECO:0007669"/>
    <property type="project" value="UniProtKB-SubCell"/>
</dbReference>
<dbReference type="InterPro" id="IPR020054">
    <property type="entry name" value="Prot_inh_SSI_I16_CS"/>
</dbReference>
<comment type="subcellular location">
    <subcellularLocation>
        <location evidence="1 8">Secreted</location>
    </subcellularLocation>
</comment>
<evidence type="ECO:0000256" key="9">
    <source>
        <dbReference type="RuleBase" id="RU003471"/>
    </source>
</evidence>
<feature type="site" description="Reactive bond" evidence="8">
    <location>
        <begin position="106"/>
        <end position="107"/>
    </location>
</feature>
<dbReference type="OrthoDB" id="3542626at2"/>
<accession>G8X3Q5</accession>
<feature type="disulfide bond" evidence="8">
    <location>
        <begin position="104"/>
        <end position="134"/>
    </location>
</feature>
<name>F8K0M1_STREN</name>
<evidence type="ECO:0000256" key="2">
    <source>
        <dbReference type="ARBA" id="ARBA00010472"/>
    </source>
</evidence>
<evidence type="ECO:0000256" key="5">
    <source>
        <dbReference type="ARBA" id="ARBA00022690"/>
    </source>
</evidence>
<evidence type="ECO:0000256" key="8">
    <source>
        <dbReference type="HAMAP-Rule" id="MF_00778"/>
    </source>
</evidence>
<dbReference type="KEGG" id="sct:SCAT_5062"/>
<dbReference type="HAMAP" id="MF_00778">
    <property type="entry name" value="SSI"/>
    <property type="match status" value="1"/>
</dbReference>
<evidence type="ECO:0000259" key="10">
    <source>
        <dbReference type="Pfam" id="PF00720"/>
    </source>
</evidence>
<dbReference type="STRING" id="1003195.SCATT_50570"/>
<keyword evidence="4 8" id="KW-0964">Secreted</keyword>
<evidence type="ECO:0000256" key="4">
    <source>
        <dbReference type="ARBA" id="ARBA00022525"/>
    </source>
</evidence>
<proteinExistence type="inferred from homology"/>
<protein>
    <recommendedName>
        <fullName evidence="8">Probable subtilase-type protease inhibitor</fullName>
    </recommendedName>
</protein>
<dbReference type="KEGG" id="scy:SCATT_50570"/>
<feature type="disulfide bond" evidence="8">
    <location>
        <begin position="67"/>
        <end position="82"/>
    </location>
</feature>
<gene>
    <name evidence="8" type="primary">sti</name>
    <name evidence="11" type="ordered locus">SCATT_50570</name>
</gene>
<dbReference type="PROSITE" id="PS00999">
    <property type="entry name" value="SSI"/>
    <property type="match status" value="1"/>
</dbReference>
<evidence type="ECO:0000313" key="12">
    <source>
        <dbReference type="Proteomes" id="UP000007842"/>
    </source>
</evidence>
<feature type="chain" id="PRO_5009012368" description="Probable subtilase-type protease inhibitor" evidence="8">
    <location>
        <begin position="31"/>
        <end position="146"/>
    </location>
</feature>
<dbReference type="InterPro" id="IPR036819">
    <property type="entry name" value="Subtilisin_inhibitor-like_sf"/>
</dbReference>
<dbReference type="RefSeq" id="WP_014145765.1">
    <property type="nucleotide sequence ID" value="NC_016111.1"/>
</dbReference>
<dbReference type="InterPro" id="IPR023549">
    <property type="entry name" value="Subtilisin_inhibitor"/>
</dbReference>
<dbReference type="Pfam" id="PF00720">
    <property type="entry name" value="SSI"/>
    <property type="match status" value="1"/>
</dbReference>